<dbReference type="STRING" id="56723.ENSLBEP00000006900"/>
<evidence type="ECO:0000313" key="2">
    <source>
        <dbReference type="Proteomes" id="UP000261660"/>
    </source>
</evidence>
<dbReference type="AlphaFoldDB" id="A0A3Q3LD97"/>
<dbReference type="Gene3D" id="1.20.870.10">
    <property type="entry name" value="Son of sevenless (SoS) protein Chain: S domain 1"/>
    <property type="match status" value="1"/>
</dbReference>
<name>A0A3Q3LD97_9LABR</name>
<evidence type="ECO:0000313" key="1">
    <source>
        <dbReference type="Ensembl" id="ENSLBEP00000006900.1"/>
    </source>
</evidence>
<keyword evidence="2" id="KW-1185">Reference proteome</keyword>
<dbReference type="Proteomes" id="UP000261660">
    <property type="component" value="Unplaced"/>
</dbReference>
<accession>A0A3Q3LD97</accession>
<sequence>NMGTSTLGKAASLDALLNECIHAFDDNGQLQANLLPRNLLMMHRWYVTSSELSLTYPTYRDCSSCHHLYRYWIVTFPAEFNLDLGLIQITEEFRDVAAQLGCEEHFKFLDISTM</sequence>
<proteinExistence type="predicted"/>
<protein>
    <recommendedName>
        <fullName evidence="3">N-terminal Ras-GEF domain-containing protein</fullName>
    </recommendedName>
</protein>
<dbReference type="Ensembl" id="ENSLBET00000007250.1">
    <property type="protein sequence ID" value="ENSLBEP00000006900.1"/>
    <property type="gene ID" value="ENSLBEG00000005318.1"/>
</dbReference>
<dbReference type="GeneTree" id="ENSGT00940000158843"/>
<dbReference type="InParanoid" id="A0A3Q3LD97"/>
<reference evidence="1" key="2">
    <citation type="submission" date="2025-09" db="UniProtKB">
        <authorList>
            <consortium name="Ensembl"/>
        </authorList>
    </citation>
    <scope>IDENTIFICATION</scope>
</reference>
<dbReference type="SUPFAM" id="SSF48366">
    <property type="entry name" value="Ras GEF"/>
    <property type="match status" value="1"/>
</dbReference>
<dbReference type="InterPro" id="IPR023578">
    <property type="entry name" value="Ras_GEF_dom_sf"/>
</dbReference>
<reference evidence="1" key="1">
    <citation type="submission" date="2025-08" db="UniProtKB">
        <authorList>
            <consortium name="Ensembl"/>
        </authorList>
    </citation>
    <scope>IDENTIFICATION</scope>
</reference>
<evidence type="ECO:0008006" key="3">
    <source>
        <dbReference type="Google" id="ProtNLM"/>
    </source>
</evidence>
<organism evidence="1 2">
    <name type="scientific">Labrus bergylta</name>
    <name type="common">ballan wrasse</name>
    <dbReference type="NCBI Taxonomy" id="56723"/>
    <lineage>
        <taxon>Eukaryota</taxon>
        <taxon>Metazoa</taxon>
        <taxon>Chordata</taxon>
        <taxon>Craniata</taxon>
        <taxon>Vertebrata</taxon>
        <taxon>Euteleostomi</taxon>
        <taxon>Actinopterygii</taxon>
        <taxon>Neopterygii</taxon>
        <taxon>Teleostei</taxon>
        <taxon>Neoteleostei</taxon>
        <taxon>Acanthomorphata</taxon>
        <taxon>Eupercaria</taxon>
        <taxon>Labriformes</taxon>
        <taxon>Labridae</taxon>
        <taxon>Labrus</taxon>
    </lineage>
</organism>